<evidence type="ECO:0000313" key="3">
    <source>
        <dbReference type="Proteomes" id="UP000187203"/>
    </source>
</evidence>
<organism evidence="2 3">
    <name type="scientific">Corchorus olitorius</name>
    <dbReference type="NCBI Taxonomy" id="93759"/>
    <lineage>
        <taxon>Eukaryota</taxon>
        <taxon>Viridiplantae</taxon>
        <taxon>Streptophyta</taxon>
        <taxon>Embryophyta</taxon>
        <taxon>Tracheophyta</taxon>
        <taxon>Spermatophyta</taxon>
        <taxon>Magnoliopsida</taxon>
        <taxon>eudicotyledons</taxon>
        <taxon>Gunneridae</taxon>
        <taxon>Pentapetalae</taxon>
        <taxon>rosids</taxon>
        <taxon>malvids</taxon>
        <taxon>Malvales</taxon>
        <taxon>Malvaceae</taxon>
        <taxon>Grewioideae</taxon>
        <taxon>Apeibeae</taxon>
        <taxon>Corchorus</taxon>
    </lineage>
</organism>
<dbReference type="InterPro" id="IPR044552">
    <property type="entry name" value="GLIP1-5/GLL25"/>
</dbReference>
<sequence>MDQWCYIVIGNITVTIKELYRKGARKFGFVNVESLGCLPYAKLLDQGNNGFNEVKMACCGSGKYRGILNCGRGGAKDYELCENPNKYLFFDAYHLTGKASQQLAELMWSSTDPKISGPYNLKALINL</sequence>
<keyword evidence="3" id="KW-1185">Reference proteome</keyword>
<dbReference type="EMBL" id="AWUE01020791">
    <property type="protein sequence ID" value="OMO65980.1"/>
    <property type="molecule type" value="Genomic_DNA"/>
</dbReference>
<dbReference type="GO" id="GO:0016298">
    <property type="term" value="F:lipase activity"/>
    <property type="evidence" value="ECO:0007669"/>
    <property type="project" value="TreeGrafter"/>
</dbReference>
<evidence type="ECO:0000313" key="2">
    <source>
        <dbReference type="EMBL" id="OMO65980.1"/>
    </source>
</evidence>
<dbReference type="AlphaFoldDB" id="A0A1R3H6U5"/>
<evidence type="ECO:0008006" key="4">
    <source>
        <dbReference type="Google" id="ProtNLM"/>
    </source>
</evidence>
<dbReference type="STRING" id="93759.A0A1R3H6U5"/>
<gene>
    <name evidence="2" type="ORF">COLO4_30843</name>
</gene>
<evidence type="ECO:0000256" key="1">
    <source>
        <dbReference type="ARBA" id="ARBA00022729"/>
    </source>
</evidence>
<dbReference type="Proteomes" id="UP000187203">
    <property type="component" value="Unassembled WGS sequence"/>
</dbReference>
<dbReference type="OrthoDB" id="1600564at2759"/>
<keyword evidence="1" id="KW-0732">Signal</keyword>
<dbReference type="PANTHER" id="PTHR45966">
    <property type="entry name" value="GDSL-LIKE LIPASE/ACYLHYDROLASE"/>
    <property type="match status" value="1"/>
</dbReference>
<dbReference type="PANTHER" id="PTHR45966:SF1">
    <property type="entry name" value="GDSL ESTERASE_LIPASE 1-RELATED"/>
    <property type="match status" value="1"/>
</dbReference>
<dbReference type="Gene3D" id="3.40.50.1110">
    <property type="entry name" value="SGNH hydrolase"/>
    <property type="match status" value="1"/>
</dbReference>
<proteinExistence type="predicted"/>
<protein>
    <recommendedName>
        <fullName evidence="4">Lipase, GDSL</fullName>
    </recommendedName>
</protein>
<dbReference type="InterPro" id="IPR036514">
    <property type="entry name" value="SGNH_hydro_sf"/>
</dbReference>
<reference evidence="3" key="1">
    <citation type="submission" date="2013-09" db="EMBL/GenBank/DDBJ databases">
        <title>Corchorus olitorius genome sequencing.</title>
        <authorList>
            <person name="Alam M."/>
            <person name="Haque M.S."/>
            <person name="Islam M.S."/>
            <person name="Emdad E.M."/>
            <person name="Islam M.M."/>
            <person name="Ahmed B."/>
            <person name="Halim A."/>
            <person name="Hossen Q.M.M."/>
            <person name="Hossain M.Z."/>
            <person name="Ahmed R."/>
            <person name="Khan M.M."/>
            <person name="Islam R."/>
            <person name="Rashid M.M."/>
            <person name="Khan S.A."/>
            <person name="Rahman M.S."/>
            <person name="Alam M."/>
            <person name="Yahiya A.S."/>
            <person name="Khan M.S."/>
            <person name="Azam M.S."/>
            <person name="Haque T."/>
            <person name="Lashkar M.Z.H."/>
            <person name="Akhand A.I."/>
            <person name="Morshed G."/>
            <person name="Roy S."/>
            <person name="Uddin K.S."/>
            <person name="Rabeya T."/>
            <person name="Hossain A.S."/>
            <person name="Chowdhury A."/>
            <person name="Snigdha A.R."/>
            <person name="Mortoza M.S."/>
            <person name="Matin S.A."/>
            <person name="Hoque S.M.E."/>
            <person name="Islam M.K."/>
            <person name="Roy D.K."/>
            <person name="Haider R."/>
            <person name="Moosa M.M."/>
            <person name="Elias S.M."/>
            <person name="Hasan A.M."/>
            <person name="Jahan S."/>
            <person name="Shafiuddin M."/>
            <person name="Mahmood N."/>
            <person name="Shommy N.S."/>
        </authorList>
    </citation>
    <scope>NUCLEOTIDE SEQUENCE [LARGE SCALE GENOMIC DNA]</scope>
    <source>
        <strain evidence="3">cv. O-4</strain>
    </source>
</reference>
<accession>A0A1R3H6U5</accession>
<comment type="caution">
    <text evidence="2">The sequence shown here is derived from an EMBL/GenBank/DDBJ whole genome shotgun (WGS) entry which is preliminary data.</text>
</comment>
<name>A0A1R3H6U5_9ROSI</name>